<gene>
    <name evidence="3" type="ORF">I5M27_01570</name>
</gene>
<name>A0ABS1BWY8_9BACT</name>
<dbReference type="RefSeq" id="WP_200504275.1">
    <property type="nucleotide sequence ID" value="NZ_JAEHFX010000001.1"/>
</dbReference>
<evidence type="ECO:0000313" key="4">
    <source>
        <dbReference type="Proteomes" id="UP000644147"/>
    </source>
</evidence>
<protein>
    <submittedName>
        <fullName evidence="3">SRPBCC domain-containing protein</fullName>
    </submittedName>
</protein>
<evidence type="ECO:0000259" key="2">
    <source>
        <dbReference type="Pfam" id="PF08327"/>
    </source>
</evidence>
<accession>A0ABS1BWY8</accession>
<dbReference type="Proteomes" id="UP000644147">
    <property type="component" value="Unassembled WGS sequence"/>
</dbReference>
<dbReference type="SUPFAM" id="SSF55961">
    <property type="entry name" value="Bet v1-like"/>
    <property type="match status" value="1"/>
</dbReference>
<reference evidence="3 4" key="1">
    <citation type="submission" date="2020-12" db="EMBL/GenBank/DDBJ databases">
        <title>Bacterial novel species Adhaeribacter sp. BT258 isolated from soil.</title>
        <authorList>
            <person name="Jung H.-Y."/>
        </authorList>
    </citation>
    <scope>NUCLEOTIDE SEQUENCE [LARGE SCALE GENOMIC DNA]</scope>
    <source>
        <strain evidence="3 4">BT258</strain>
    </source>
</reference>
<dbReference type="EMBL" id="JAEHFX010000001">
    <property type="protein sequence ID" value="MBK0401653.1"/>
    <property type="molecule type" value="Genomic_DNA"/>
</dbReference>
<keyword evidence="4" id="KW-1185">Reference proteome</keyword>
<evidence type="ECO:0000256" key="1">
    <source>
        <dbReference type="ARBA" id="ARBA00006817"/>
    </source>
</evidence>
<feature type="domain" description="Activator of Hsp90 ATPase homologue 1/2-like C-terminal" evidence="2">
    <location>
        <begin position="14"/>
        <end position="141"/>
    </location>
</feature>
<evidence type="ECO:0000313" key="3">
    <source>
        <dbReference type="EMBL" id="MBK0401653.1"/>
    </source>
</evidence>
<comment type="caution">
    <text evidence="3">The sequence shown here is derived from an EMBL/GenBank/DDBJ whole genome shotgun (WGS) entry which is preliminary data.</text>
</comment>
<dbReference type="Pfam" id="PF08327">
    <property type="entry name" value="AHSA1"/>
    <property type="match status" value="1"/>
</dbReference>
<dbReference type="Gene3D" id="3.30.530.20">
    <property type="match status" value="1"/>
</dbReference>
<dbReference type="InterPro" id="IPR023393">
    <property type="entry name" value="START-like_dom_sf"/>
</dbReference>
<comment type="similarity">
    <text evidence="1">Belongs to the AHA1 family.</text>
</comment>
<organism evidence="3 4">
    <name type="scientific">Adhaeribacter terrigena</name>
    <dbReference type="NCBI Taxonomy" id="2793070"/>
    <lineage>
        <taxon>Bacteria</taxon>
        <taxon>Pseudomonadati</taxon>
        <taxon>Bacteroidota</taxon>
        <taxon>Cytophagia</taxon>
        <taxon>Cytophagales</taxon>
        <taxon>Hymenobacteraceae</taxon>
        <taxon>Adhaeribacter</taxon>
    </lineage>
</organism>
<dbReference type="InterPro" id="IPR013538">
    <property type="entry name" value="ASHA1/2-like_C"/>
</dbReference>
<proteinExistence type="inferred from homology"/>
<dbReference type="CDD" id="cd07814">
    <property type="entry name" value="SRPBCC_CalC_Aha1-like"/>
    <property type="match status" value="1"/>
</dbReference>
<sequence>MHANQSIEIERTFNAPAQTVWLALTDKDQMKKWYFDLAEFKPEPGFVFKFEGGAENRKFLHLCEVTEVIPERKLAYSWRYDGFSGNSLVTFELFPEGEKTRLKLTHAGLDTFPANEPALARPNFVEGWQQIIGVSLKQFLEGAPETKR</sequence>